<name>J9H559_9ZZZZ</name>
<dbReference type="GO" id="GO:0051075">
    <property type="term" value="F:S-adenosylmethionine:tRNA ribosyltransferase-isomerase activity"/>
    <property type="evidence" value="ECO:0007669"/>
    <property type="project" value="TreeGrafter"/>
</dbReference>
<evidence type="ECO:0000256" key="1">
    <source>
        <dbReference type="ARBA" id="ARBA00022490"/>
    </source>
</evidence>
<evidence type="ECO:0000256" key="3">
    <source>
        <dbReference type="ARBA" id="ARBA00022691"/>
    </source>
</evidence>
<reference evidence="5" key="1">
    <citation type="journal article" date="2012" name="PLoS ONE">
        <title>Gene sets for utilization of primary and secondary nutrition supplies in the distal gut of endangered iberian lynx.</title>
        <authorList>
            <person name="Alcaide M."/>
            <person name="Messina E."/>
            <person name="Richter M."/>
            <person name="Bargiela R."/>
            <person name="Peplies J."/>
            <person name="Huws S.A."/>
            <person name="Newbold C.J."/>
            <person name="Golyshin P.N."/>
            <person name="Simon M.A."/>
            <person name="Lopez G."/>
            <person name="Yakimov M.M."/>
            <person name="Ferrer M."/>
        </authorList>
    </citation>
    <scope>NUCLEOTIDE SEQUENCE</scope>
</reference>
<keyword evidence="3" id="KW-0949">S-adenosyl-L-methionine</keyword>
<keyword evidence="1" id="KW-0963">Cytoplasm</keyword>
<dbReference type="InterPro" id="IPR042118">
    <property type="entry name" value="QueA_dom1"/>
</dbReference>
<dbReference type="PANTHER" id="PTHR30307">
    <property type="entry name" value="S-ADENOSYLMETHIONINE:TRNA RIBOSYLTRANSFERASE-ISOMERASE"/>
    <property type="match status" value="1"/>
</dbReference>
<dbReference type="EMBL" id="AMCI01000001">
    <property type="protein sequence ID" value="EJX11283.1"/>
    <property type="molecule type" value="Genomic_DNA"/>
</dbReference>
<evidence type="ECO:0000256" key="2">
    <source>
        <dbReference type="ARBA" id="ARBA00022679"/>
    </source>
</evidence>
<keyword evidence="5" id="KW-0413">Isomerase</keyword>
<dbReference type="Gene3D" id="2.40.10.240">
    <property type="entry name" value="QueA-like"/>
    <property type="match status" value="1"/>
</dbReference>
<dbReference type="SUPFAM" id="SSF111337">
    <property type="entry name" value="QueA-like"/>
    <property type="match status" value="1"/>
</dbReference>
<accession>J9H559</accession>
<dbReference type="PANTHER" id="PTHR30307:SF0">
    <property type="entry name" value="S-ADENOSYLMETHIONINE:TRNA RIBOSYLTRANSFERASE-ISOMERASE"/>
    <property type="match status" value="1"/>
</dbReference>
<dbReference type="InterPro" id="IPR036100">
    <property type="entry name" value="QueA_sf"/>
</dbReference>
<dbReference type="Gene3D" id="3.40.1780.10">
    <property type="entry name" value="QueA-like"/>
    <property type="match status" value="1"/>
</dbReference>
<dbReference type="FunFam" id="3.40.1780.10:FF:000005">
    <property type="entry name" value="S-adenosylmethionine:tRNA ribosyltransferase-isomerase"/>
    <property type="match status" value="1"/>
</dbReference>
<keyword evidence="4" id="KW-0671">Queuosine biosynthesis</keyword>
<dbReference type="InterPro" id="IPR003699">
    <property type="entry name" value="QueA"/>
</dbReference>
<evidence type="ECO:0000313" key="5">
    <source>
        <dbReference type="EMBL" id="EJX11283.1"/>
    </source>
</evidence>
<dbReference type="Pfam" id="PF02547">
    <property type="entry name" value="Queuosine_synth"/>
    <property type="match status" value="1"/>
</dbReference>
<dbReference type="HAMAP" id="MF_00113">
    <property type="entry name" value="QueA"/>
    <property type="match status" value="1"/>
</dbReference>
<keyword evidence="2 5" id="KW-0808">Transferase</keyword>
<gene>
    <name evidence="5" type="ORF">EVA_00032</name>
</gene>
<protein>
    <submittedName>
        <fullName evidence="5">S-adenosylmethionine:tRNA ribosyltransferase-isomerase</fullName>
    </submittedName>
</protein>
<sequence>MEETKHIKISEYNYPLPDERIAKFPLPVRDQSKLLVYRHGEVSEDTFTSLPQYLEPGELMVFNNTKVIQARLHFRKETGALIEVFCLEPIQPNDYALCFQQTGRCSWLCLIGNLKKWKEGSLHRTVDVQGKTVTLTATRGECRGTSHWVDFTWDNDSVTFADLLEAVGELPIPPYLNRETQESDKETYQTVYSKIKGSVAAPTAGLHFTERVLAALDERGIDREELTLHVGAGTFKPVKSEEIEGHEMHTEYISVSRKTVGKLLAHGGQAVAVGTTSVRTLESLYYIGVLLSQHPDANQDDLHVQQWMPYESHPQLTAVEALQQIAGYLDRHGMEALHTSTQIIIAPGYTYKIVKKMVTNFHQPQSTLLLLVSAFVKGDWHTIYDYALAHDFRFLSYGDSSLLIP</sequence>
<dbReference type="AlphaFoldDB" id="J9H559"/>
<proteinExistence type="inferred from homology"/>
<comment type="caution">
    <text evidence="5">The sequence shown here is derived from an EMBL/GenBank/DDBJ whole genome shotgun (WGS) entry which is preliminary data.</text>
</comment>
<evidence type="ECO:0000256" key="4">
    <source>
        <dbReference type="ARBA" id="ARBA00022785"/>
    </source>
</evidence>
<dbReference type="GO" id="GO:0008616">
    <property type="term" value="P:tRNA queuosine(34) biosynthetic process"/>
    <property type="evidence" value="ECO:0007669"/>
    <property type="project" value="UniProtKB-KW"/>
</dbReference>
<dbReference type="InterPro" id="IPR042119">
    <property type="entry name" value="QueA_dom2"/>
</dbReference>
<organism evidence="5">
    <name type="scientific">gut metagenome</name>
    <dbReference type="NCBI Taxonomy" id="749906"/>
    <lineage>
        <taxon>unclassified sequences</taxon>
        <taxon>metagenomes</taxon>
        <taxon>organismal metagenomes</taxon>
    </lineage>
</organism>